<dbReference type="Gene3D" id="3.40.50.2000">
    <property type="entry name" value="Glycogen Phosphorylase B"/>
    <property type="match status" value="2"/>
</dbReference>
<proteinExistence type="predicted"/>
<comment type="caution">
    <text evidence="3">The sequence shown here is derived from an EMBL/GenBank/DDBJ whole genome shotgun (WGS) entry which is preliminary data.</text>
</comment>
<sequence>MGNPLRILHVVVNMNRGGAETLLMNLYRNIDRSKIQFDFLTSKEGVFDEEIKDMGGRVYRIPYISDVGHFGYIKELNKFFSSNNGYKIVHSHLDKMSGIVLREAKKAGILIRISHSHNTQSEGGLAAKLYKWYTGKLILPNATNYFACSRDAAQWLFPKNTKNTTVLKNGIEYQQFAFSPNTRKQVRGELNIQDDFFVLGHVGRFCLQKNHTYLLDIFAEFQQTNEKSILVLAGEGPLRKEIKQKAWRLGLVDKILFLGVRSDIHRLLQAFDLFVFPSLHEGLPVSLVEAQGSGLPCIISSEVSREVDLGLNLIEYAPLDNANGWVEKIKMTAENRNNRSIKSNSFIEKGYDIKESAYKLEEFYLKAEGITI</sequence>
<dbReference type="InterPro" id="IPR050194">
    <property type="entry name" value="Glycosyltransferase_grp1"/>
</dbReference>
<dbReference type="PANTHER" id="PTHR45947:SF3">
    <property type="entry name" value="SULFOQUINOVOSYL TRANSFERASE SQD2"/>
    <property type="match status" value="1"/>
</dbReference>
<accession>A0A4R2B6I0</accession>
<dbReference type="Proteomes" id="UP000295689">
    <property type="component" value="Unassembled WGS sequence"/>
</dbReference>
<organism evidence="3 4">
    <name type="scientific">Mesobacillus foraminis</name>
    <dbReference type="NCBI Taxonomy" id="279826"/>
    <lineage>
        <taxon>Bacteria</taxon>
        <taxon>Bacillati</taxon>
        <taxon>Bacillota</taxon>
        <taxon>Bacilli</taxon>
        <taxon>Bacillales</taxon>
        <taxon>Bacillaceae</taxon>
        <taxon>Mesobacillus</taxon>
    </lineage>
</organism>
<feature type="domain" description="Glycosyltransferase subfamily 4-like N-terminal" evidence="2">
    <location>
        <begin position="17"/>
        <end position="172"/>
    </location>
</feature>
<dbReference type="InterPro" id="IPR028098">
    <property type="entry name" value="Glyco_trans_4-like_N"/>
</dbReference>
<gene>
    <name evidence="3" type="ORF">EV146_11123</name>
</gene>
<dbReference type="EMBL" id="SLVV01000011">
    <property type="protein sequence ID" value="TCN22186.1"/>
    <property type="molecule type" value="Genomic_DNA"/>
</dbReference>
<keyword evidence="3" id="KW-0808">Transferase</keyword>
<dbReference type="CDD" id="cd03812">
    <property type="entry name" value="GT4_CapH-like"/>
    <property type="match status" value="1"/>
</dbReference>
<reference evidence="3 4" key="1">
    <citation type="journal article" date="2015" name="Stand. Genomic Sci.">
        <title>Genomic Encyclopedia of Bacterial and Archaeal Type Strains, Phase III: the genomes of soil and plant-associated and newly described type strains.</title>
        <authorList>
            <person name="Whitman W.B."/>
            <person name="Woyke T."/>
            <person name="Klenk H.P."/>
            <person name="Zhou Y."/>
            <person name="Lilburn T.G."/>
            <person name="Beck B.J."/>
            <person name="De Vos P."/>
            <person name="Vandamme P."/>
            <person name="Eisen J.A."/>
            <person name="Garrity G."/>
            <person name="Hugenholtz P."/>
            <person name="Kyrpides N.C."/>
        </authorList>
    </citation>
    <scope>NUCLEOTIDE SEQUENCE [LARGE SCALE GENOMIC DNA]</scope>
    <source>
        <strain evidence="3 4">CV53</strain>
    </source>
</reference>
<dbReference type="SUPFAM" id="SSF53756">
    <property type="entry name" value="UDP-Glycosyltransferase/glycogen phosphorylase"/>
    <property type="match status" value="1"/>
</dbReference>
<dbReference type="GO" id="GO:0016757">
    <property type="term" value="F:glycosyltransferase activity"/>
    <property type="evidence" value="ECO:0007669"/>
    <property type="project" value="InterPro"/>
</dbReference>
<name>A0A4R2B6I0_9BACI</name>
<feature type="domain" description="Glycosyl transferase family 1" evidence="1">
    <location>
        <begin position="184"/>
        <end position="301"/>
    </location>
</feature>
<keyword evidence="4" id="KW-1185">Reference proteome</keyword>
<evidence type="ECO:0000313" key="3">
    <source>
        <dbReference type="EMBL" id="TCN22186.1"/>
    </source>
</evidence>
<dbReference type="PANTHER" id="PTHR45947">
    <property type="entry name" value="SULFOQUINOVOSYL TRANSFERASE SQD2"/>
    <property type="match status" value="1"/>
</dbReference>
<dbReference type="AlphaFoldDB" id="A0A4R2B6I0"/>
<evidence type="ECO:0000259" key="2">
    <source>
        <dbReference type="Pfam" id="PF13439"/>
    </source>
</evidence>
<dbReference type="RefSeq" id="WP_132009834.1">
    <property type="nucleotide sequence ID" value="NZ_JABUHM010000013.1"/>
</dbReference>
<dbReference type="InterPro" id="IPR001296">
    <property type="entry name" value="Glyco_trans_1"/>
</dbReference>
<dbReference type="Pfam" id="PF00534">
    <property type="entry name" value="Glycos_transf_1"/>
    <property type="match status" value="1"/>
</dbReference>
<evidence type="ECO:0000259" key="1">
    <source>
        <dbReference type="Pfam" id="PF00534"/>
    </source>
</evidence>
<evidence type="ECO:0000313" key="4">
    <source>
        <dbReference type="Proteomes" id="UP000295689"/>
    </source>
</evidence>
<protein>
    <submittedName>
        <fullName evidence="3">Glycosyltransferase involved in cell wall biosynthesis</fullName>
    </submittedName>
</protein>
<dbReference type="Pfam" id="PF13439">
    <property type="entry name" value="Glyco_transf_4"/>
    <property type="match status" value="1"/>
</dbReference>